<keyword evidence="1" id="KW-0732">Signal</keyword>
<proteinExistence type="predicted"/>
<accession>A0A167HAN9</accession>
<dbReference type="AlphaFoldDB" id="A0A167HAN9"/>
<evidence type="ECO:0000313" key="3">
    <source>
        <dbReference type="Proteomes" id="UP000076830"/>
    </source>
</evidence>
<evidence type="ECO:0008006" key="4">
    <source>
        <dbReference type="Google" id="ProtNLM"/>
    </source>
</evidence>
<evidence type="ECO:0000313" key="2">
    <source>
        <dbReference type="EMBL" id="ANB19744.1"/>
    </source>
</evidence>
<dbReference type="Proteomes" id="UP000076830">
    <property type="component" value="Chromosome"/>
</dbReference>
<gene>
    <name evidence="2" type="ORF">I596_3761</name>
</gene>
<reference evidence="2 3" key="1">
    <citation type="submission" date="2016-04" db="EMBL/GenBank/DDBJ databases">
        <title>Complete genome sequence of Dokdonella koreensis DS-123T.</title>
        <authorList>
            <person name="Kim J.F."/>
            <person name="Lee H."/>
            <person name="Kwak M.-J."/>
        </authorList>
    </citation>
    <scope>NUCLEOTIDE SEQUENCE [LARGE SCALE GENOMIC DNA]</scope>
    <source>
        <strain evidence="2 3">DS-123</strain>
    </source>
</reference>
<organism evidence="2 3">
    <name type="scientific">Dokdonella koreensis DS-123</name>
    <dbReference type="NCBI Taxonomy" id="1300342"/>
    <lineage>
        <taxon>Bacteria</taxon>
        <taxon>Pseudomonadati</taxon>
        <taxon>Pseudomonadota</taxon>
        <taxon>Gammaproteobacteria</taxon>
        <taxon>Lysobacterales</taxon>
        <taxon>Rhodanobacteraceae</taxon>
        <taxon>Dokdonella</taxon>
    </lineage>
</organism>
<protein>
    <recommendedName>
        <fullName evidence="4">Lipoprotein</fullName>
    </recommendedName>
</protein>
<feature type="chain" id="PRO_5007887463" description="Lipoprotein" evidence="1">
    <location>
        <begin position="25"/>
        <end position="250"/>
    </location>
</feature>
<evidence type="ECO:0000256" key="1">
    <source>
        <dbReference type="SAM" id="SignalP"/>
    </source>
</evidence>
<dbReference type="KEGG" id="dko:I596_3761"/>
<sequence length="250" mass="26728">MEIPMTYPRLALSTALGLCLAALAGCSGKADGLTDAELSKLLHTEGQPDYRVDADAVNCLRAWSGDGQLQSGLPEAYLGDHKDECRRTVQGWLNDATRNPQQLLFTDLAKSKPTERAMKLLAALPALPAAEQPAVAPPPPPVAAPAAPVNTFEPVGETTEQRFNSSAEELDHLCQQARQIIERSQLNNADLTRRVNECVTGAGEIRAQMSAETANNSGFGKSALAKSSQMAVRSAQVLLNEVQRAADAKR</sequence>
<dbReference type="STRING" id="1300342.I596_3761"/>
<dbReference type="EMBL" id="CP015249">
    <property type="protein sequence ID" value="ANB19744.1"/>
    <property type="molecule type" value="Genomic_DNA"/>
</dbReference>
<feature type="signal peptide" evidence="1">
    <location>
        <begin position="1"/>
        <end position="24"/>
    </location>
</feature>
<keyword evidence="3" id="KW-1185">Reference proteome</keyword>
<name>A0A167HAN9_9GAMM</name>